<dbReference type="AlphaFoldDB" id="A0A811P1L1"/>
<feature type="domain" description="26S proteasome non-ATPase regulatory subunit 1/RPN2 N-terminal" evidence="3">
    <location>
        <begin position="64"/>
        <end position="136"/>
    </location>
</feature>
<name>A0A811P1L1_9POAL</name>
<keyword evidence="1" id="KW-0677">Repeat</keyword>
<feature type="region of interest" description="Disordered" evidence="2">
    <location>
        <begin position="1"/>
        <end position="28"/>
    </location>
</feature>
<dbReference type="PANTHER" id="PTHR10943">
    <property type="entry name" value="26S PROTEASOME NON-ATPASE REGULATORY SUBUNIT"/>
    <property type="match status" value="1"/>
</dbReference>
<accession>A0A811P1L1</accession>
<dbReference type="InterPro" id="IPR048570">
    <property type="entry name" value="PSMD1_RPN2_N"/>
</dbReference>
<dbReference type="EMBL" id="CAJGYO010000005">
    <property type="protein sequence ID" value="CAD6230620.1"/>
    <property type="molecule type" value="Genomic_DNA"/>
</dbReference>
<evidence type="ECO:0000256" key="1">
    <source>
        <dbReference type="ARBA" id="ARBA00022737"/>
    </source>
</evidence>
<dbReference type="GO" id="GO:0008540">
    <property type="term" value="C:proteasome regulatory particle, base subcomplex"/>
    <property type="evidence" value="ECO:0007669"/>
    <property type="project" value="TreeGrafter"/>
</dbReference>
<proteinExistence type="predicted"/>
<dbReference type="Pfam" id="PF21505">
    <property type="entry name" value="RPN2_N"/>
    <property type="match status" value="1"/>
</dbReference>
<protein>
    <recommendedName>
        <fullName evidence="3">26S proteasome non-ATPase regulatory subunit 1/RPN2 N-terminal domain-containing protein</fullName>
    </recommendedName>
</protein>
<evidence type="ECO:0000313" key="5">
    <source>
        <dbReference type="Proteomes" id="UP000604825"/>
    </source>
</evidence>
<evidence type="ECO:0000256" key="2">
    <source>
        <dbReference type="SAM" id="MobiDB-lite"/>
    </source>
</evidence>
<reference evidence="4" key="1">
    <citation type="submission" date="2020-10" db="EMBL/GenBank/DDBJ databases">
        <authorList>
            <person name="Han B."/>
            <person name="Lu T."/>
            <person name="Zhao Q."/>
            <person name="Huang X."/>
            <person name="Zhao Y."/>
        </authorList>
    </citation>
    <scope>NUCLEOTIDE SEQUENCE</scope>
</reference>
<sequence length="222" mass="24826">MTRHRRRAQGGAARQRSKRTRGQPAQPQDADLLATAASGFLATVTVPLPISSPPPPTSMNYMSESLYEDEEFVQRQLLALVAPKVFFYLAELNGALSYALGAGPLFDVSDDSVYAQTLLAKALDEHTAIQSRATGEEKTMYSGCRLLWKGCWTSTEVMRYSIWCWKVSEDAKPRCQDHLYSAREKCFIEFIYGSRKACAIKVGSSFTNHQVQEKLKSSCHFP</sequence>
<evidence type="ECO:0000259" key="3">
    <source>
        <dbReference type="Pfam" id="PF21505"/>
    </source>
</evidence>
<dbReference type="GO" id="GO:0005634">
    <property type="term" value="C:nucleus"/>
    <property type="evidence" value="ECO:0007669"/>
    <property type="project" value="TreeGrafter"/>
</dbReference>
<keyword evidence="5" id="KW-1185">Reference proteome</keyword>
<dbReference type="GO" id="GO:0043161">
    <property type="term" value="P:proteasome-mediated ubiquitin-dependent protein catabolic process"/>
    <property type="evidence" value="ECO:0007669"/>
    <property type="project" value="TreeGrafter"/>
</dbReference>
<dbReference type="PANTHER" id="PTHR10943:SF13">
    <property type="entry name" value="26S PROTEASOME NON-ATPASE REGULATORY SUBUNIT 1 HOMOLOG"/>
    <property type="match status" value="1"/>
</dbReference>
<organism evidence="4 5">
    <name type="scientific">Miscanthus lutarioriparius</name>
    <dbReference type="NCBI Taxonomy" id="422564"/>
    <lineage>
        <taxon>Eukaryota</taxon>
        <taxon>Viridiplantae</taxon>
        <taxon>Streptophyta</taxon>
        <taxon>Embryophyta</taxon>
        <taxon>Tracheophyta</taxon>
        <taxon>Spermatophyta</taxon>
        <taxon>Magnoliopsida</taxon>
        <taxon>Liliopsida</taxon>
        <taxon>Poales</taxon>
        <taxon>Poaceae</taxon>
        <taxon>PACMAD clade</taxon>
        <taxon>Panicoideae</taxon>
        <taxon>Andropogonodae</taxon>
        <taxon>Andropogoneae</taxon>
        <taxon>Saccharinae</taxon>
        <taxon>Miscanthus</taxon>
    </lineage>
</organism>
<dbReference type="Proteomes" id="UP000604825">
    <property type="component" value="Unassembled WGS sequence"/>
</dbReference>
<dbReference type="OrthoDB" id="1669119at2759"/>
<comment type="caution">
    <text evidence="4">The sequence shown here is derived from an EMBL/GenBank/DDBJ whole genome shotgun (WGS) entry which is preliminary data.</text>
</comment>
<gene>
    <name evidence="4" type="ORF">NCGR_LOCUS20850</name>
</gene>
<evidence type="ECO:0000313" key="4">
    <source>
        <dbReference type="EMBL" id="CAD6230620.1"/>
    </source>
</evidence>
<dbReference type="GO" id="GO:0034515">
    <property type="term" value="C:proteasome storage granule"/>
    <property type="evidence" value="ECO:0007669"/>
    <property type="project" value="TreeGrafter"/>
</dbReference>